<protein>
    <recommendedName>
        <fullName evidence="3">Large ribosomal RNA subunit accumulation protein YceD</fullName>
    </recommendedName>
    <alternativeName>
        <fullName evidence="5">23S rRNA accumulation protein YceD</fullName>
    </alternativeName>
</protein>
<evidence type="ECO:0000313" key="6">
    <source>
        <dbReference type="EMBL" id="AWB33793.1"/>
    </source>
</evidence>
<evidence type="ECO:0000256" key="4">
    <source>
        <dbReference type="ARBA" id="ARBA00022517"/>
    </source>
</evidence>
<dbReference type="EMBL" id="CP028901">
    <property type="protein sequence ID" value="AWB33793.1"/>
    <property type="molecule type" value="Genomic_DNA"/>
</dbReference>
<dbReference type="PANTHER" id="PTHR38099:SF1">
    <property type="entry name" value="LARGE RIBOSOMAL RNA SUBUNIT ACCUMULATION PROTEIN YCED"/>
    <property type="match status" value="1"/>
</dbReference>
<dbReference type="AlphaFoldDB" id="A0A2R4XJ68"/>
<dbReference type="Proteomes" id="UP000244571">
    <property type="component" value="Chromosome"/>
</dbReference>
<reference evidence="6 7" key="1">
    <citation type="submission" date="2018-04" db="EMBL/GenBank/DDBJ databases">
        <title>Bordetella sp. HZ20 isolated from seawater.</title>
        <authorList>
            <person name="Sun C."/>
        </authorList>
    </citation>
    <scope>NUCLEOTIDE SEQUENCE [LARGE SCALE GENOMIC DNA]</scope>
    <source>
        <strain evidence="6 7">HZ20</strain>
    </source>
</reference>
<dbReference type="GO" id="GO:0042254">
    <property type="term" value="P:ribosome biogenesis"/>
    <property type="evidence" value="ECO:0007669"/>
    <property type="project" value="UniProtKB-KW"/>
</dbReference>
<accession>A0A2R4XJ68</accession>
<gene>
    <name evidence="6" type="ORF">DBV39_08820</name>
</gene>
<evidence type="ECO:0000256" key="2">
    <source>
        <dbReference type="ARBA" id="ARBA00010740"/>
    </source>
</evidence>
<dbReference type="KEGG" id="boz:DBV39_08820"/>
<comment type="similarity">
    <text evidence="2">Belongs to the DUF177 domain family.</text>
</comment>
<proteinExistence type="inferred from homology"/>
<comment type="function">
    <text evidence="1">Plays a role in synthesis, processing and/or stability of 23S rRNA.</text>
</comment>
<dbReference type="InterPro" id="IPR003772">
    <property type="entry name" value="YceD"/>
</dbReference>
<evidence type="ECO:0000256" key="3">
    <source>
        <dbReference type="ARBA" id="ARBA00015716"/>
    </source>
</evidence>
<dbReference type="Pfam" id="PF02620">
    <property type="entry name" value="YceD"/>
    <property type="match status" value="1"/>
</dbReference>
<dbReference type="GO" id="GO:0005829">
    <property type="term" value="C:cytosol"/>
    <property type="evidence" value="ECO:0007669"/>
    <property type="project" value="TreeGrafter"/>
</dbReference>
<evidence type="ECO:0000256" key="5">
    <source>
        <dbReference type="ARBA" id="ARBA00031841"/>
    </source>
</evidence>
<evidence type="ECO:0000256" key="1">
    <source>
        <dbReference type="ARBA" id="ARBA00002868"/>
    </source>
</evidence>
<evidence type="ECO:0000313" key="7">
    <source>
        <dbReference type="Proteomes" id="UP000244571"/>
    </source>
</evidence>
<organism evidence="6 7">
    <name type="scientific">Orrella marina</name>
    <dbReference type="NCBI Taxonomy" id="2163011"/>
    <lineage>
        <taxon>Bacteria</taxon>
        <taxon>Pseudomonadati</taxon>
        <taxon>Pseudomonadota</taxon>
        <taxon>Betaproteobacteria</taxon>
        <taxon>Burkholderiales</taxon>
        <taxon>Alcaligenaceae</taxon>
        <taxon>Orrella</taxon>
    </lineage>
</organism>
<dbReference type="PANTHER" id="PTHR38099">
    <property type="entry name" value="LARGE RIBOSOMAL RNA SUBUNIT ACCUMULATION PROTEIN YCED"/>
    <property type="match status" value="1"/>
</dbReference>
<sequence>MVQMNTEWNSARDWRVSCQSNWGVPKTIDLWDLVRNQRTLKGAFPLVTLSRLVQGLLDQVVIRDLVSVSEDEQGVVWFEVTGESRVGGRSSIEVEVQAKVLVTCQRCLEPMVQTLLESVRFDVVTQAQFDALDNEDIDPDESDVVVGSRQFDLLELLEDQLILAIPYVPKHLKCQPKAPLHDVGAEDEGLGVEQKPNPFDVLARLKGRQ</sequence>
<name>A0A2R4XJ68_9BURK</name>
<keyword evidence="7" id="KW-1185">Reference proteome</keyword>
<keyword evidence="4" id="KW-0690">Ribosome biogenesis</keyword>
<dbReference type="InterPro" id="IPR039255">
    <property type="entry name" value="YceD_bac"/>
</dbReference>